<accession>A0AAN4TQN3</accession>
<organism evidence="1 2">
    <name type="scientific">Pseudomonas syringae pv. actinidiae</name>
    <dbReference type="NCBI Taxonomy" id="103796"/>
    <lineage>
        <taxon>Bacteria</taxon>
        <taxon>Pseudomonadati</taxon>
        <taxon>Pseudomonadota</taxon>
        <taxon>Gammaproteobacteria</taxon>
        <taxon>Pseudomonadales</taxon>
        <taxon>Pseudomonadaceae</taxon>
        <taxon>Pseudomonas</taxon>
        <taxon>Pseudomonas syringae</taxon>
    </lineage>
</organism>
<proteinExistence type="predicted"/>
<reference evidence="1 2" key="1">
    <citation type="submission" date="2018-04" db="EMBL/GenBank/DDBJ databases">
        <title>Draft genome sequence of Pseudomonas syringae pv. actinidiae biovar 3 strains isolated from kiwifruit in Kagawa prefecture.</title>
        <authorList>
            <person name="Tabuchi M."/>
            <person name="Saito M."/>
            <person name="Fujiwara S."/>
            <person name="Sasa N."/>
            <person name="Akimitsu K."/>
            <person name="Gomi K."/>
            <person name="Konishi-Sugita S."/>
            <person name="Hamano K."/>
            <person name="Kataoka I."/>
        </authorList>
    </citation>
    <scope>NUCLEOTIDE SEQUENCE [LARGE SCALE GENOMIC DNA]</scope>
    <source>
        <strain evidence="1 2">MAFF212211</strain>
    </source>
</reference>
<name>A0AAN4TQN3_PSESF</name>
<gene>
    <name evidence="1" type="ORF">KPSA3_07649</name>
</gene>
<evidence type="ECO:0000313" key="1">
    <source>
        <dbReference type="EMBL" id="GBH21599.1"/>
    </source>
</evidence>
<dbReference type="Proteomes" id="UP000248291">
    <property type="component" value="Unassembled WGS sequence"/>
</dbReference>
<sequence>MLGVQPCLCHEISPLRVLSFSKVWRACSNFEAQPTPQRSCPL</sequence>
<evidence type="ECO:0000313" key="2">
    <source>
        <dbReference type="Proteomes" id="UP000248291"/>
    </source>
</evidence>
<comment type="caution">
    <text evidence="1">The sequence shown here is derived from an EMBL/GenBank/DDBJ whole genome shotgun (WGS) entry which is preliminary data.</text>
</comment>
<dbReference type="AlphaFoldDB" id="A0AAN4TQN3"/>
<protein>
    <submittedName>
        <fullName evidence="1">Uncharacterized protein</fullName>
    </submittedName>
</protein>
<dbReference type="EMBL" id="BGKA01000324">
    <property type="protein sequence ID" value="GBH21599.1"/>
    <property type="molecule type" value="Genomic_DNA"/>
</dbReference>